<keyword evidence="1" id="KW-0472">Membrane</keyword>
<dbReference type="EMBL" id="LAZR01005905">
    <property type="protein sequence ID" value="KKM96256.1"/>
    <property type="molecule type" value="Genomic_DNA"/>
</dbReference>
<proteinExistence type="predicted"/>
<feature type="transmembrane region" description="Helical" evidence="1">
    <location>
        <begin position="6"/>
        <end position="32"/>
    </location>
</feature>
<evidence type="ECO:0000313" key="2">
    <source>
        <dbReference type="EMBL" id="KKM96256.1"/>
    </source>
</evidence>
<keyword evidence="1" id="KW-0812">Transmembrane</keyword>
<keyword evidence="1" id="KW-1133">Transmembrane helix</keyword>
<feature type="non-terminal residue" evidence="2">
    <location>
        <position position="47"/>
    </location>
</feature>
<sequence>MTSFLLGFAGFFVAVVLTVCALLLFSFFVFLADGRKERRERKADGEN</sequence>
<protein>
    <submittedName>
        <fullName evidence="2">Uncharacterized protein</fullName>
    </submittedName>
</protein>
<name>A0A0F9MA47_9ZZZZ</name>
<comment type="caution">
    <text evidence="2">The sequence shown here is derived from an EMBL/GenBank/DDBJ whole genome shotgun (WGS) entry which is preliminary data.</text>
</comment>
<dbReference type="AlphaFoldDB" id="A0A0F9MA47"/>
<reference evidence="2" key="1">
    <citation type="journal article" date="2015" name="Nature">
        <title>Complex archaea that bridge the gap between prokaryotes and eukaryotes.</title>
        <authorList>
            <person name="Spang A."/>
            <person name="Saw J.H."/>
            <person name="Jorgensen S.L."/>
            <person name="Zaremba-Niedzwiedzka K."/>
            <person name="Martijn J."/>
            <person name="Lind A.E."/>
            <person name="van Eijk R."/>
            <person name="Schleper C."/>
            <person name="Guy L."/>
            <person name="Ettema T.J."/>
        </authorList>
    </citation>
    <scope>NUCLEOTIDE SEQUENCE</scope>
</reference>
<organism evidence="2">
    <name type="scientific">marine sediment metagenome</name>
    <dbReference type="NCBI Taxonomy" id="412755"/>
    <lineage>
        <taxon>unclassified sequences</taxon>
        <taxon>metagenomes</taxon>
        <taxon>ecological metagenomes</taxon>
    </lineage>
</organism>
<gene>
    <name evidence="2" type="ORF">LCGC14_1180080</name>
</gene>
<accession>A0A0F9MA47</accession>
<evidence type="ECO:0000256" key="1">
    <source>
        <dbReference type="SAM" id="Phobius"/>
    </source>
</evidence>